<name>A0A165NL08_9APHY</name>
<organism evidence="12 13">
    <name type="scientific">Daedalea quercina L-15889</name>
    <dbReference type="NCBI Taxonomy" id="1314783"/>
    <lineage>
        <taxon>Eukaryota</taxon>
        <taxon>Fungi</taxon>
        <taxon>Dikarya</taxon>
        <taxon>Basidiomycota</taxon>
        <taxon>Agaricomycotina</taxon>
        <taxon>Agaricomycetes</taxon>
        <taxon>Polyporales</taxon>
        <taxon>Fomitopsis</taxon>
    </lineage>
</organism>
<dbReference type="GO" id="GO:0004497">
    <property type="term" value="F:monooxygenase activity"/>
    <property type="evidence" value="ECO:0007669"/>
    <property type="project" value="UniProtKB-KW"/>
</dbReference>
<keyword evidence="11" id="KW-1133">Transmembrane helix</keyword>
<dbReference type="Proteomes" id="UP000076727">
    <property type="component" value="Unassembled WGS sequence"/>
</dbReference>
<accession>A0A165NL08</accession>
<evidence type="ECO:0000256" key="5">
    <source>
        <dbReference type="ARBA" id="ARBA00022723"/>
    </source>
</evidence>
<keyword evidence="5 9" id="KW-0479">Metal-binding</keyword>
<sequence length="664" mass="73543">MLHDLLSSSLLVGAGLVLYALSTFLLLVLRQALSPLRNLRGPSSPSFFMGNLREMHDQENTNLVVRWEQQYGTTFVYRGFMGGARLMTTDPVAVAHILGRGYDYPKPDFVRDNLSNMAAGEHGLLTVEGEDHRRQRKILGPAFTSAHIKSLSPIFWNKAVELRNIWLDIASSSQSHAAPSDPFHVIQSSKAPKGDRAFAITTSVLPNPFSSFMPGKTTARGQNNHASITRPDSTTGSTSEGSSARVDVLAWLARATLDVIGEAGFGYRFSSLASTVKDDEKVEKENELARAFGVIFSSARKFRVMTILQAWFPALRRFRREGAVEREARETMRRIGLSLIEKRQAEATKEQAAALHTRPTPFPANAELTPGTEHATAGRDLLSVLIRSNISSVPSQRLSLEETLCQISTFLSAGHETSSAALTWTLYALARAPDVQARLRRELRSIPFPSSAPPAEAIAAILDHPYLDAVVRESLRLHAPVTSTMRVAGADDVVPVARPFLDRRGRPCNAIHVRRGDIITVPVQAMNKSKEVWGGDAEVFRPERWLVRGEDRDWSDEEAEERERREGKPGRGQKRAGAPGLWGNMLTFLNGNPLNGNRACIGFRFAINEIKIFLYVLLHDIEFSIDPTIQIEKKINVVTRPAVRSEPHMGNQMPLNIRRIASGS</sequence>
<dbReference type="OrthoDB" id="1470350at2759"/>
<feature type="region of interest" description="Disordered" evidence="10">
    <location>
        <begin position="551"/>
        <end position="577"/>
    </location>
</feature>
<dbReference type="PRINTS" id="PR00463">
    <property type="entry name" value="EP450I"/>
</dbReference>
<dbReference type="PANTHER" id="PTHR24305:SF166">
    <property type="entry name" value="CYTOCHROME P450 12A4, MITOCHONDRIAL-RELATED"/>
    <property type="match status" value="1"/>
</dbReference>
<dbReference type="EMBL" id="KV429080">
    <property type="protein sequence ID" value="KZT67097.1"/>
    <property type="molecule type" value="Genomic_DNA"/>
</dbReference>
<comment type="similarity">
    <text evidence="3">Belongs to the cytochrome P450 family.</text>
</comment>
<evidence type="ECO:0000256" key="9">
    <source>
        <dbReference type="PIRSR" id="PIRSR602401-1"/>
    </source>
</evidence>
<evidence type="ECO:0000256" key="2">
    <source>
        <dbReference type="ARBA" id="ARBA00005179"/>
    </source>
</evidence>
<keyword evidence="8" id="KW-0503">Monooxygenase</keyword>
<comment type="cofactor">
    <cofactor evidence="1 9">
        <name>heme</name>
        <dbReference type="ChEBI" id="CHEBI:30413"/>
    </cofactor>
</comment>
<dbReference type="InterPro" id="IPR036396">
    <property type="entry name" value="Cyt_P450_sf"/>
</dbReference>
<dbReference type="GO" id="GO:0020037">
    <property type="term" value="F:heme binding"/>
    <property type="evidence" value="ECO:0007669"/>
    <property type="project" value="InterPro"/>
</dbReference>
<evidence type="ECO:0000256" key="3">
    <source>
        <dbReference type="ARBA" id="ARBA00010617"/>
    </source>
</evidence>
<keyword evidence="13" id="KW-1185">Reference proteome</keyword>
<dbReference type="PANTHER" id="PTHR24305">
    <property type="entry name" value="CYTOCHROME P450"/>
    <property type="match status" value="1"/>
</dbReference>
<keyword evidence="7 9" id="KW-0408">Iron</keyword>
<evidence type="ECO:0000313" key="12">
    <source>
        <dbReference type="EMBL" id="KZT67097.1"/>
    </source>
</evidence>
<reference evidence="12 13" key="1">
    <citation type="journal article" date="2016" name="Mol. Biol. Evol.">
        <title>Comparative Genomics of Early-Diverging Mushroom-Forming Fungi Provides Insights into the Origins of Lignocellulose Decay Capabilities.</title>
        <authorList>
            <person name="Nagy L.G."/>
            <person name="Riley R."/>
            <person name="Tritt A."/>
            <person name="Adam C."/>
            <person name="Daum C."/>
            <person name="Floudas D."/>
            <person name="Sun H."/>
            <person name="Yadav J.S."/>
            <person name="Pangilinan J."/>
            <person name="Larsson K.H."/>
            <person name="Matsuura K."/>
            <person name="Barry K."/>
            <person name="Labutti K."/>
            <person name="Kuo R."/>
            <person name="Ohm R.A."/>
            <person name="Bhattacharya S.S."/>
            <person name="Shirouzu T."/>
            <person name="Yoshinaga Y."/>
            <person name="Martin F.M."/>
            <person name="Grigoriev I.V."/>
            <person name="Hibbett D.S."/>
        </authorList>
    </citation>
    <scope>NUCLEOTIDE SEQUENCE [LARGE SCALE GENOMIC DNA]</scope>
    <source>
        <strain evidence="12 13">L-15889</strain>
    </source>
</reference>
<dbReference type="InterPro" id="IPR050121">
    <property type="entry name" value="Cytochrome_P450_monoxygenase"/>
</dbReference>
<evidence type="ECO:0000256" key="4">
    <source>
        <dbReference type="ARBA" id="ARBA00022617"/>
    </source>
</evidence>
<evidence type="ECO:0000313" key="13">
    <source>
        <dbReference type="Proteomes" id="UP000076727"/>
    </source>
</evidence>
<evidence type="ECO:0000256" key="11">
    <source>
        <dbReference type="SAM" id="Phobius"/>
    </source>
</evidence>
<dbReference type="GO" id="GO:0005506">
    <property type="term" value="F:iron ion binding"/>
    <property type="evidence" value="ECO:0007669"/>
    <property type="project" value="InterPro"/>
</dbReference>
<keyword evidence="4 9" id="KW-0349">Heme</keyword>
<dbReference type="STRING" id="1314783.A0A165NL08"/>
<comment type="pathway">
    <text evidence="2">Secondary metabolite biosynthesis.</text>
</comment>
<evidence type="ECO:0000256" key="1">
    <source>
        <dbReference type="ARBA" id="ARBA00001971"/>
    </source>
</evidence>
<keyword evidence="11" id="KW-0472">Membrane</keyword>
<dbReference type="Pfam" id="PF00067">
    <property type="entry name" value="p450"/>
    <property type="match status" value="2"/>
</dbReference>
<keyword evidence="6" id="KW-0560">Oxidoreductase</keyword>
<dbReference type="InterPro" id="IPR001128">
    <property type="entry name" value="Cyt_P450"/>
</dbReference>
<feature type="binding site" description="axial binding residue" evidence="9">
    <location>
        <position position="600"/>
    </location>
    <ligand>
        <name>heme</name>
        <dbReference type="ChEBI" id="CHEBI:30413"/>
    </ligand>
    <ligandPart>
        <name>Fe</name>
        <dbReference type="ChEBI" id="CHEBI:18248"/>
    </ligandPart>
</feature>
<evidence type="ECO:0000256" key="10">
    <source>
        <dbReference type="SAM" id="MobiDB-lite"/>
    </source>
</evidence>
<protein>
    <submittedName>
        <fullName evidence="12">Cytochrome P450</fullName>
    </submittedName>
</protein>
<gene>
    <name evidence="12" type="ORF">DAEQUDRAFT_729516</name>
</gene>
<dbReference type="InterPro" id="IPR002401">
    <property type="entry name" value="Cyt_P450_E_grp-I"/>
</dbReference>
<feature type="compositionally biased region" description="Polar residues" evidence="10">
    <location>
        <begin position="219"/>
        <end position="232"/>
    </location>
</feature>
<keyword evidence="11" id="KW-0812">Transmembrane</keyword>
<evidence type="ECO:0000256" key="8">
    <source>
        <dbReference type="ARBA" id="ARBA00023033"/>
    </source>
</evidence>
<dbReference type="SUPFAM" id="SSF48264">
    <property type="entry name" value="Cytochrome P450"/>
    <property type="match status" value="2"/>
</dbReference>
<proteinExistence type="inferred from homology"/>
<evidence type="ECO:0000256" key="6">
    <source>
        <dbReference type="ARBA" id="ARBA00023002"/>
    </source>
</evidence>
<dbReference type="GO" id="GO:0016705">
    <property type="term" value="F:oxidoreductase activity, acting on paired donors, with incorporation or reduction of molecular oxygen"/>
    <property type="evidence" value="ECO:0007669"/>
    <property type="project" value="InterPro"/>
</dbReference>
<evidence type="ECO:0000256" key="7">
    <source>
        <dbReference type="ARBA" id="ARBA00023004"/>
    </source>
</evidence>
<feature type="transmembrane region" description="Helical" evidence="11">
    <location>
        <begin position="6"/>
        <end position="29"/>
    </location>
</feature>
<dbReference type="Gene3D" id="1.10.630.10">
    <property type="entry name" value="Cytochrome P450"/>
    <property type="match status" value="2"/>
</dbReference>
<dbReference type="AlphaFoldDB" id="A0A165NL08"/>
<feature type="region of interest" description="Disordered" evidence="10">
    <location>
        <begin position="214"/>
        <end position="241"/>
    </location>
</feature>